<protein>
    <submittedName>
        <fullName evidence="1">Uncharacterized protein</fullName>
    </submittedName>
</protein>
<dbReference type="AlphaFoldDB" id="A0A6V7WBR1"/>
<accession>A0A6V7WBR1</accession>
<dbReference type="EMBL" id="CAJEWN010000489">
    <property type="protein sequence ID" value="CAD2184081.1"/>
    <property type="molecule type" value="Genomic_DNA"/>
</dbReference>
<sequence>MLKEASYEKSLDNLLKVFLGNEEKEGCKTFVKIIPPTWLMMKRHQHLKQNFQSFERQADEWHS</sequence>
<name>A0A6V7WBR1_MELEN</name>
<organism evidence="1 2">
    <name type="scientific">Meloidogyne enterolobii</name>
    <name type="common">Root-knot nematode worm</name>
    <name type="synonym">Meloidogyne mayaguensis</name>
    <dbReference type="NCBI Taxonomy" id="390850"/>
    <lineage>
        <taxon>Eukaryota</taxon>
        <taxon>Metazoa</taxon>
        <taxon>Ecdysozoa</taxon>
        <taxon>Nematoda</taxon>
        <taxon>Chromadorea</taxon>
        <taxon>Rhabditida</taxon>
        <taxon>Tylenchina</taxon>
        <taxon>Tylenchomorpha</taxon>
        <taxon>Tylenchoidea</taxon>
        <taxon>Meloidogynidae</taxon>
        <taxon>Meloidogyninae</taxon>
        <taxon>Meloidogyne</taxon>
    </lineage>
</organism>
<gene>
    <name evidence="1" type="ORF">MENT_LOCUS36414</name>
</gene>
<evidence type="ECO:0000313" key="2">
    <source>
        <dbReference type="Proteomes" id="UP000580250"/>
    </source>
</evidence>
<reference evidence="1 2" key="1">
    <citation type="submission" date="2020-08" db="EMBL/GenBank/DDBJ databases">
        <authorList>
            <person name="Koutsovoulos G."/>
            <person name="Danchin GJ E."/>
        </authorList>
    </citation>
    <scope>NUCLEOTIDE SEQUENCE [LARGE SCALE GENOMIC DNA]</scope>
</reference>
<dbReference type="Proteomes" id="UP000580250">
    <property type="component" value="Unassembled WGS sequence"/>
</dbReference>
<comment type="caution">
    <text evidence="1">The sequence shown here is derived from an EMBL/GenBank/DDBJ whole genome shotgun (WGS) entry which is preliminary data.</text>
</comment>
<evidence type="ECO:0000313" key="1">
    <source>
        <dbReference type="EMBL" id="CAD2184081.1"/>
    </source>
</evidence>
<proteinExistence type="predicted"/>